<evidence type="ECO:0000313" key="7">
    <source>
        <dbReference type="Proteomes" id="UP000176389"/>
    </source>
</evidence>
<feature type="domain" description="Penicillin-binding protein dimerisation" evidence="5">
    <location>
        <begin position="50"/>
        <end position="229"/>
    </location>
</feature>
<dbReference type="InterPro" id="IPR001460">
    <property type="entry name" value="PCN-bd_Tpept"/>
</dbReference>
<reference evidence="6 7" key="1">
    <citation type="journal article" date="2016" name="Nat. Commun.">
        <title>Thousands of microbial genomes shed light on interconnected biogeochemical processes in an aquifer system.</title>
        <authorList>
            <person name="Anantharaman K."/>
            <person name="Brown C.T."/>
            <person name="Hug L.A."/>
            <person name="Sharon I."/>
            <person name="Castelle C.J."/>
            <person name="Probst A.J."/>
            <person name="Thomas B.C."/>
            <person name="Singh A."/>
            <person name="Wilkins M.J."/>
            <person name="Karaoz U."/>
            <person name="Brodie E.L."/>
            <person name="Williams K.H."/>
            <person name="Hubbard S.S."/>
            <person name="Banfield J.F."/>
        </authorList>
    </citation>
    <scope>NUCLEOTIDE SEQUENCE [LARGE SCALE GENOMIC DNA]</scope>
</reference>
<gene>
    <name evidence="6" type="ORF">A2Z11_00460</name>
</gene>
<dbReference type="STRING" id="1802596.A2Z11_00460"/>
<dbReference type="SUPFAM" id="SSF56519">
    <property type="entry name" value="Penicillin binding protein dimerisation domain"/>
    <property type="match status" value="1"/>
</dbReference>
<dbReference type="Pfam" id="PF00905">
    <property type="entry name" value="Transpeptidase"/>
    <property type="match status" value="1"/>
</dbReference>
<dbReference type="PANTHER" id="PTHR30627">
    <property type="entry name" value="PEPTIDOGLYCAN D,D-TRANSPEPTIDASE"/>
    <property type="match status" value="1"/>
</dbReference>
<dbReference type="Gene3D" id="3.30.450.330">
    <property type="match status" value="1"/>
</dbReference>
<dbReference type="InterPro" id="IPR050515">
    <property type="entry name" value="Beta-lactam/transpept"/>
</dbReference>
<keyword evidence="3" id="KW-1133">Transmembrane helix</keyword>
<feature type="domain" description="Penicillin-binding protein transpeptidase" evidence="4">
    <location>
        <begin position="273"/>
        <end position="567"/>
    </location>
</feature>
<comment type="subcellular location">
    <subcellularLocation>
        <location evidence="1">Membrane</location>
    </subcellularLocation>
</comment>
<feature type="transmembrane region" description="Helical" evidence="3">
    <location>
        <begin position="7"/>
        <end position="27"/>
    </location>
</feature>
<keyword evidence="2 3" id="KW-0472">Membrane</keyword>
<dbReference type="InterPro" id="IPR036138">
    <property type="entry name" value="PBP_dimer_sf"/>
</dbReference>
<dbReference type="PANTHER" id="PTHR30627:SF1">
    <property type="entry name" value="PEPTIDOGLYCAN D,D-TRANSPEPTIDASE FTSI"/>
    <property type="match status" value="1"/>
</dbReference>
<organism evidence="6 7">
    <name type="scientific">Candidatus Woykebacteria bacterium RBG_16_43_9</name>
    <dbReference type="NCBI Taxonomy" id="1802596"/>
    <lineage>
        <taxon>Bacteria</taxon>
        <taxon>Candidatus Woykeibacteriota</taxon>
    </lineage>
</organism>
<dbReference type="InterPro" id="IPR012338">
    <property type="entry name" value="Beta-lactam/transpept-like"/>
</dbReference>
<comment type="caution">
    <text evidence="6">The sequence shown here is derived from an EMBL/GenBank/DDBJ whole genome shotgun (WGS) entry which is preliminary data.</text>
</comment>
<keyword evidence="3" id="KW-0812">Transmembrane</keyword>
<dbReference type="GO" id="GO:0071555">
    <property type="term" value="P:cell wall organization"/>
    <property type="evidence" value="ECO:0007669"/>
    <property type="project" value="TreeGrafter"/>
</dbReference>
<dbReference type="AlphaFoldDB" id="A0A1G1WEZ6"/>
<name>A0A1G1WEZ6_9BACT</name>
<dbReference type="InterPro" id="IPR005311">
    <property type="entry name" value="PBP_dimer"/>
</dbReference>
<dbReference type="Gene3D" id="3.40.710.10">
    <property type="entry name" value="DD-peptidase/beta-lactamase superfamily"/>
    <property type="match status" value="1"/>
</dbReference>
<dbReference type="Pfam" id="PF03717">
    <property type="entry name" value="PBP_dimer"/>
    <property type="match status" value="1"/>
</dbReference>
<evidence type="ECO:0008006" key="8">
    <source>
        <dbReference type="Google" id="ProtNLM"/>
    </source>
</evidence>
<evidence type="ECO:0000256" key="2">
    <source>
        <dbReference type="ARBA" id="ARBA00023136"/>
    </source>
</evidence>
<protein>
    <recommendedName>
        <fullName evidence="8">Penicillin-binding protein transpeptidase domain-containing protein</fullName>
    </recommendedName>
</protein>
<evidence type="ECO:0000256" key="3">
    <source>
        <dbReference type="SAM" id="Phobius"/>
    </source>
</evidence>
<dbReference type="GO" id="GO:0005886">
    <property type="term" value="C:plasma membrane"/>
    <property type="evidence" value="ECO:0007669"/>
    <property type="project" value="TreeGrafter"/>
</dbReference>
<evidence type="ECO:0000256" key="1">
    <source>
        <dbReference type="ARBA" id="ARBA00004370"/>
    </source>
</evidence>
<dbReference type="Gene3D" id="3.90.1310.10">
    <property type="entry name" value="Penicillin-binding protein 2a (Domain 2)"/>
    <property type="match status" value="1"/>
</dbReference>
<dbReference type="SUPFAM" id="SSF56601">
    <property type="entry name" value="beta-lactamase/transpeptidase-like"/>
    <property type="match status" value="1"/>
</dbReference>
<evidence type="ECO:0000259" key="4">
    <source>
        <dbReference type="Pfam" id="PF00905"/>
    </source>
</evidence>
<evidence type="ECO:0000259" key="5">
    <source>
        <dbReference type="Pfam" id="PF03717"/>
    </source>
</evidence>
<dbReference type="EMBL" id="MHCS01000027">
    <property type="protein sequence ID" value="OGY26263.1"/>
    <property type="molecule type" value="Genomic_DNA"/>
</dbReference>
<dbReference type="GO" id="GO:0008658">
    <property type="term" value="F:penicillin binding"/>
    <property type="evidence" value="ECO:0007669"/>
    <property type="project" value="InterPro"/>
</dbReference>
<dbReference type="Proteomes" id="UP000176389">
    <property type="component" value="Unassembled WGS sequence"/>
</dbReference>
<proteinExistence type="predicted"/>
<sequence length="589" mass="63881">MSHKRLIILEILLFIFLAVIIGRLFYWQVLRHEDFSVVAKTQVENTIFVGAKRGKILASDGSVLVSNQKAYLMYALLPQISKLKEEDESESEFVKELANKITPALLKEKIAGAGKISQAEKDKLRDEIRGNIVTQLGQKGLIWVPLAKKISEETKTEVEKLGIKGVGFEEDTRRFYPEGDLAASLLGFVGKDDRGNDKGYFGIEGYYDSKLQGRAGTLIQEVDALGRPILASSPEGLGALDGSDLLTSIDRTVQFVVERKIIEGVKRYGAKSGAVIVLEPSTGALLASSSYPSFNLLDPTNSPSENYRNLGLSEVYEPGSTFKSITFSAALDSGSIKTDTICPCKGPIEASGYEVQTFNNKYNPNSSITEILQHSDNVGAAFAAQKMGTDTFLKYIQNFGFGAPTGIGIQGDEAGIIKSRSQWHEIELVNAGFGQGVSVTSLQMVNALSVVANGGVLMKPYVVKKIISPKGEIEFNPKKVRQVIKTTTATTMKQLLLAAVEGGEAKNLIPYGYRVAGKTGTAQVPIPGGYSTNTVASFVGFGPVEDPKFAMIVVLFEPSASIFAAETSEPLFFEMVEELYPYWGVPVDN</sequence>
<evidence type="ECO:0000313" key="6">
    <source>
        <dbReference type="EMBL" id="OGY26263.1"/>
    </source>
</evidence>
<accession>A0A1G1WEZ6</accession>